<feature type="chain" id="PRO_5003117721" evidence="1">
    <location>
        <begin position="26"/>
        <end position="379"/>
    </location>
</feature>
<keyword evidence="3" id="KW-1185">Reference proteome</keyword>
<protein>
    <submittedName>
        <fullName evidence="2">Uncharacterized protein</fullName>
    </submittedName>
</protein>
<dbReference type="InParanoid" id="D8M2W0"/>
<dbReference type="AlphaFoldDB" id="D8M2W0"/>
<feature type="signal peptide" evidence="1">
    <location>
        <begin position="1"/>
        <end position="25"/>
    </location>
</feature>
<name>D8M2W0_BLAHO</name>
<organism evidence="2">
    <name type="scientific">Blastocystis hominis</name>
    <dbReference type="NCBI Taxonomy" id="12968"/>
    <lineage>
        <taxon>Eukaryota</taxon>
        <taxon>Sar</taxon>
        <taxon>Stramenopiles</taxon>
        <taxon>Bigyra</taxon>
        <taxon>Opalozoa</taxon>
        <taxon>Opalinata</taxon>
        <taxon>Blastocystidae</taxon>
        <taxon>Blastocystis</taxon>
    </lineage>
</organism>
<evidence type="ECO:0000313" key="2">
    <source>
        <dbReference type="EMBL" id="CBK22683.2"/>
    </source>
</evidence>
<gene>
    <name evidence="2" type="ORF">GSBLH_T00002775001</name>
</gene>
<dbReference type="GeneID" id="24919915"/>
<evidence type="ECO:0000256" key="1">
    <source>
        <dbReference type="SAM" id="SignalP"/>
    </source>
</evidence>
<accession>D8M2W0</accession>
<dbReference type="EMBL" id="FN668650">
    <property type="protein sequence ID" value="CBK22683.2"/>
    <property type="molecule type" value="Genomic_DNA"/>
</dbReference>
<dbReference type="RefSeq" id="XP_012896731.1">
    <property type="nucleotide sequence ID" value="XM_013041277.1"/>
</dbReference>
<sequence>MIDIIIILNFVCLFVNNCLVVSVDSMEHVISIRNYTELKLENIRLRNELAAQKEMYEHCIEEFRTLLQETNDLYISQIAELKKGNPIQTIPDSIPVGSKPLLPPAPVALAPPQEKREMEHPRPVRKTRSTAYVGSCIQEHSKRAPKSPQVSFTESSLRRVMVTSLQKNALEELLYISLQPRFSPETIPAVLSALLSCMQQSFSLLKTYEMAPMNQKVLLFSSLLYFVITRFPDLELENTCLEHLQEELNAELGQSFVHSKFDRFSPAFLATFLVLFDLCAFFDALPLFKLSLYAAFSRSGVFPLQLVNALFLHNRGTLDRLSDCDEAIQCIIGATLQRGTVEAPEFAELRGRSVWESWRERRWSVWWTERGTERTTRSM</sequence>
<keyword evidence="1" id="KW-0732">Signal</keyword>
<proteinExistence type="predicted"/>
<evidence type="ECO:0000313" key="3">
    <source>
        <dbReference type="Proteomes" id="UP000008312"/>
    </source>
</evidence>
<dbReference type="Proteomes" id="UP000008312">
    <property type="component" value="Unassembled WGS sequence"/>
</dbReference>
<reference evidence="2" key="1">
    <citation type="submission" date="2010-02" db="EMBL/GenBank/DDBJ databases">
        <title>Sequencing and annotation of the Blastocystis hominis genome.</title>
        <authorList>
            <person name="Wincker P."/>
        </authorList>
    </citation>
    <scope>NUCLEOTIDE SEQUENCE</scope>
    <source>
        <strain evidence="2">Singapore isolate B</strain>
    </source>
</reference>